<comment type="caution">
    <text evidence="1">The sequence shown here is derived from an EMBL/GenBank/DDBJ whole genome shotgun (WGS) entry which is preliminary data.</text>
</comment>
<dbReference type="EMBL" id="JBHLUX010000075">
    <property type="protein sequence ID" value="MFC0472403.1"/>
    <property type="molecule type" value="Genomic_DNA"/>
</dbReference>
<organism evidence="1 2">
    <name type="scientific">Halalkalibacter kiskunsagensis</name>
    <dbReference type="NCBI Taxonomy" id="1548599"/>
    <lineage>
        <taxon>Bacteria</taxon>
        <taxon>Bacillati</taxon>
        <taxon>Bacillota</taxon>
        <taxon>Bacilli</taxon>
        <taxon>Bacillales</taxon>
        <taxon>Bacillaceae</taxon>
        <taxon>Halalkalibacter</taxon>
    </lineage>
</organism>
<dbReference type="InterPro" id="IPR009910">
    <property type="entry name" value="DUF1450"/>
</dbReference>
<dbReference type="RefSeq" id="WP_390184012.1">
    <property type="nucleotide sequence ID" value="NZ_JBHLUX010000075.1"/>
</dbReference>
<protein>
    <submittedName>
        <fullName evidence="1">DUF1450 domain-containing protein</fullName>
    </submittedName>
</protein>
<gene>
    <name evidence="1" type="ORF">ACFFHM_18420</name>
</gene>
<sequence>MEKVYFCTKNEFKTNKAYNKSLKSSYPDLKIKRKGCLGKCKTCKQCPFTLIDGKIMKSETGKDLYSKINKRILKESV</sequence>
<keyword evidence="2" id="KW-1185">Reference proteome</keyword>
<reference evidence="1 2" key="1">
    <citation type="submission" date="2024-09" db="EMBL/GenBank/DDBJ databases">
        <authorList>
            <person name="Sun Q."/>
            <person name="Mori K."/>
        </authorList>
    </citation>
    <scope>NUCLEOTIDE SEQUENCE [LARGE SCALE GENOMIC DNA]</scope>
    <source>
        <strain evidence="1 2">NCAIM B.02610</strain>
    </source>
</reference>
<proteinExistence type="predicted"/>
<evidence type="ECO:0000313" key="2">
    <source>
        <dbReference type="Proteomes" id="UP001589838"/>
    </source>
</evidence>
<evidence type="ECO:0000313" key="1">
    <source>
        <dbReference type="EMBL" id="MFC0472403.1"/>
    </source>
</evidence>
<dbReference type="Proteomes" id="UP001589838">
    <property type="component" value="Unassembled WGS sequence"/>
</dbReference>
<dbReference type="Pfam" id="PF07293">
    <property type="entry name" value="DUF1450"/>
    <property type="match status" value="1"/>
</dbReference>
<accession>A0ABV6KGG8</accession>
<name>A0ABV6KGG8_9BACI</name>